<dbReference type="EMBL" id="JANIIK010000113">
    <property type="protein sequence ID" value="KAJ3592021.1"/>
    <property type="molecule type" value="Genomic_DNA"/>
</dbReference>
<dbReference type="GO" id="GO:0019903">
    <property type="term" value="F:protein phosphatase binding"/>
    <property type="evidence" value="ECO:0007669"/>
    <property type="project" value="TreeGrafter"/>
</dbReference>
<dbReference type="SUPFAM" id="SSF52540">
    <property type="entry name" value="P-loop containing nucleoside triphosphate hydrolases"/>
    <property type="match status" value="1"/>
</dbReference>
<dbReference type="Proteomes" id="UP001148018">
    <property type="component" value="Unassembled WGS sequence"/>
</dbReference>
<dbReference type="Gene3D" id="1.20.58.530">
    <property type="match status" value="1"/>
</dbReference>
<reference evidence="8" key="1">
    <citation type="submission" date="2022-07" db="EMBL/GenBank/DDBJ databases">
        <title>Chromosome-level genome of Muraenolepis orangiensis.</title>
        <authorList>
            <person name="Kim J."/>
        </authorList>
    </citation>
    <scope>NUCLEOTIDE SEQUENCE</scope>
    <source>
        <strain evidence="8">KU_S4_2022</strain>
        <tissue evidence="8">Muscle</tissue>
    </source>
</reference>
<dbReference type="Gene3D" id="1.10.10.820">
    <property type="match status" value="1"/>
</dbReference>
<dbReference type="Gene3D" id="3.40.850.10">
    <property type="entry name" value="Kinesin motor domain"/>
    <property type="match status" value="3"/>
</dbReference>
<keyword evidence="4" id="KW-0505">Motor protein</keyword>
<dbReference type="InterPro" id="IPR027417">
    <property type="entry name" value="P-loop_NTPase"/>
</dbReference>
<dbReference type="InterPro" id="IPR052838">
    <property type="entry name" value="Myosin-XVI"/>
</dbReference>
<organism evidence="8 9">
    <name type="scientific">Muraenolepis orangiensis</name>
    <name type="common">Patagonian moray cod</name>
    <dbReference type="NCBI Taxonomy" id="630683"/>
    <lineage>
        <taxon>Eukaryota</taxon>
        <taxon>Metazoa</taxon>
        <taxon>Chordata</taxon>
        <taxon>Craniata</taxon>
        <taxon>Vertebrata</taxon>
        <taxon>Euteleostomi</taxon>
        <taxon>Actinopterygii</taxon>
        <taxon>Neopterygii</taxon>
        <taxon>Teleostei</taxon>
        <taxon>Neoteleostei</taxon>
        <taxon>Acanthomorphata</taxon>
        <taxon>Zeiogadaria</taxon>
        <taxon>Gadariae</taxon>
        <taxon>Gadiformes</taxon>
        <taxon>Muraenolepidoidei</taxon>
        <taxon>Muraenolepididae</taxon>
        <taxon>Muraenolepis</taxon>
    </lineage>
</organism>
<comment type="caution">
    <text evidence="8">The sequence shown here is derived from an EMBL/GenBank/DDBJ whole genome shotgun (WGS) entry which is preliminary data.</text>
</comment>
<dbReference type="Pfam" id="PF00063">
    <property type="entry name" value="Myosin_head"/>
    <property type="match status" value="3"/>
</dbReference>
<comment type="caution">
    <text evidence="5">Lacks conserved residue(s) required for the propagation of feature annotation.</text>
</comment>
<dbReference type="InterPro" id="IPR001609">
    <property type="entry name" value="Myosin_head_motor_dom-like"/>
</dbReference>
<evidence type="ECO:0000256" key="6">
    <source>
        <dbReference type="SAM" id="MobiDB-lite"/>
    </source>
</evidence>
<keyword evidence="3 5" id="KW-0518">Myosin</keyword>
<gene>
    <name evidence="8" type="ORF">NHX12_007151</name>
</gene>
<keyword evidence="5" id="KW-0009">Actin-binding</keyword>
<dbReference type="AlphaFoldDB" id="A0A9Q0DQT1"/>
<dbReference type="GO" id="GO:0051015">
    <property type="term" value="F:actin filament binding"/>
    <property type="evidence" value="ECO:0007669"/>
    <property type="project" value="TreeGrafter"/>
</dbReference>
<evidence type="ECO:0000256" key="1">
    <source>
        <dbReference type="ARBA" id="ARBA00022741"/>
    </source>
</evidence>
<dbReference type="OrthoDB" id="9935913at2759"/>
<dbReference type="GO" id="GO:0048471">
    <property type="term" value="C:perinuclear region of cytoplasm"/>
    <property type="evidence" value="ECO:0007669"/>
    <property type="project" value="TreeGrafter"/>
</dbReference>
<keyword evidence="9" id="KW-1185">Reference proteome</keyword>
<proteinExistence type="inferred from homology"/>
<dbReference type="Gene3D" id="1.20.120.720">
    <property type="entry name" value="Myosin VI head, motor domain, U50 subdomain"/>
    <property type="match status" value="2"/>
</dbReference>
<protein>
    <recommendedName>
        <fullName evidence="7">Myosin motor domain-containing protein</fullName>
    </recommendedName>
</protein>
<dbReference type="PROSITE" id="PS51456">
    <property type="entry name" value="MYOSIN_MOTOR"/>
    <property type="match status" value="1"/>
</dbReference>
<name>A0A9Q0DQT1_9TELE</name>
<evidence type="ECO:0000313" key="9">
    <source>
        <dbReference type="Proteomes" id="UP001148018"/>
    </source>
</evidence>
<comment type="similarity">
    <text evidence="5">Belongs to the TRAFAC class myosin-kinesin ATPase superfamily. Myosin family.</text>
</comment>
<evidence type="ECO:0000256" key="3">
    <source>
        <dbReference type="ARBA" id="ARBA00023123"/>
    </source>
</evidence>
<evidence type="ECO:0000256" key="4">
    <source>
        <dbReference type="ARBA" id="ARBA00023175"/>
    </source>
</evidence>
<dbReference type="GO" id="GO:0048812">
    <property type="term" value="P:neuron projection morphogenesis"/>
    <property type="evidence" value="ECO:0007669"/>
    <property type="project" value="TreeGrafter"/>
</dbReference>
<evidence type="ECO:0000256" key="5">
    <source>
        <dbReference type="PROSITE-ProRule" id="PRU00782"/>
    </source>
</evidence>
<evidence type="ECO:0000313" key="8">
    <source>
        <dbReference type="EMBL" id="KAJ3592021.1"/>
    </source>
</evidence>
<keyword evidence="1" id="KW-0547">Nucleotide-binding</keyword>
<sequence>MESHCFTWRVPVATERWRACCWRAEPTPIPTTTTSGPLSTWLPNMGRHGCVGSHPGHAAERRGMLAAEAEGPLGPPPDLCGRPSPRRPRPHPPEELRPSGTSHRQAGQSAGEVHHVPGPPRGASSRRPSQDNGLDGPYGSGAGKLEQVKLMPPAPNDDLASLSELTDSSLMYEMQKRFGNDQIYTYIGHILLLVNPNKDLPIYSTLVNCILEAFGHAKTPKNHNSSRFIKLVTLQYCDKTLLRAHLSTYMLEKWRLAPLPQQQLSFSVFHLMAEGLSAEEKSPLYLTNLLRGTGESPAVAAASTQSRERLGALRHALRALGFNKQEVESVFGLLAAVLHVGDLRFTPLTDAETAHPSDLQLLERGDAVTRRHAVDVSEQCRDQLARALYSRLFSYLVNSINRYLQGQDDSPGDPSLEIRILDIFGFEEFQRNGFEQADACVCVCVFQLCVNMINERLRQHVSEVLFQQEQEECLQEGVAMETVLSPGNGTTVLDFFLQ</sequence>
<feature type="non-terminal residue" evidence="8">
    <location>
        <position position="498"/>
    </location>
</feature>
<accession>A0A9Q0DQT1</accession>
<evidence type="ECO:0000259" key="7">
    <source>
        <dbReference type="PROSITE" id="PS51456"/>
    </source>
</evidence>
<dbReference type="GO" id="GO:0043491">
    <property type="term" value="P:phosphatidylinositol 3-kinase/protein kinase B signal transduction"/>
    <property type="evidence" value="ECO:0007669"/>
    <property type="project" value="TreeGrafter"/>
</dbReference>
<keyword evidence="2" id="KW-0067">ATP-binding</keyword>
<dbReference type="GO" id="GO:0003774">
    <property type="term" value="F:cytoskeletal motor activity"/>
    <property type="evidence" value="ECO:0007669"/>
    <property type="project" value="InterPro"/>
</dbReference>
<dbReference type="PANTHER" id="PTHR47335:SF1">
    <property type="entry name" value="UNCONVENTIONAL MYOSIN-XVI"/>
    <property type="match status" value="1"/>
</dbReference>
<dbReference type="GO" id="GO:0016459">
    <property type="term" value="C:myosin complex"/>
    <property type="evidence" value="ECO:0007669"/>
    <property type="project" value="UniProtKB-KW"/>
</dbReference>
<evidence type="ECO:0000256" key="2">
    <source>
        <dbReference type="ARBA" id="ARBA00022840"/>
    </source>
</evidence>
<dbReference type="GO" id="GO:0005524">
    <property type="term" value="F:ATP binding"/>
    <property type="evidence" value="ECO:0007669"/>
    <property type="project" value="UniProtKB-KW"/>
</dbReference>
<dbReference type="InterPro" id="IPR036961">
    <property type="entry name" value="Kinesin_motor_dom_sf"/>
</dbReference>
<feature type="region of interest" description="Disordered" evidence="6">
    <location>
        <begin position="68"/>
        <end position="152"/>
    </location>
</feature>
<dbReference type="SMART" id="SM00242">
    <property type="entry name" value="MYSc"/>
    <property type="match status" value="1"/>
</dbReference>
<feature type="domain" description="Myosin motor" evidence="7">
    <location>
        <begin position="154"/>
        <end position="498"/>
    </location>
</feature>
<dbReference type="GO" id="GO:2000134">
    <property type="term" value="P:negative regulation of G1/S transition of mitotic cell cycle"/>
    <property type="evidence" value="ECO:0007669"/>
    <property type="project" value="TreeGrafter"/>
</dbReference>
<dbReference type="GO" id="GO:0005654">
    <property type="term" value="C:nucleoplasm"/>
    <property type="evidence" value="ECO:0007669"/>
    <property type="project" value="TreeGrafter"/>
</dbReference>
<dbReference type="PANTHER" id="PTHR47335">
    <property type="entry name" value="UNCONVENTIONAL MYOSIN-XVI"/>
    <property type="match status" value="1"/>
</dbReference>